<dbReference type="AlphaFoldDB" id="A0AAV7SU43"/>
<name>A0AAV7SU43_PLEWA</name>
<organism evidence="2 3">
    <name type="scientific">Pleurodeles waltl</name>
    <name type="common">Iberian ribbed newt</name>
    <dbReference type="NCBI Taxonomy" id="8319"/>
    <lineage>
        <taxon>Eukaryota</taxon>
        <taxon>Metazoa</taxon>
        <taxon>Chordata</taxon>
        <taxon>Craniata</taxon>
        <taxon>Vertebrata</taxon>
        <taxon>Euteleostomi</taxon>
        <taxon>Amphibia</taxon>
        <taxon>Batrachia</taxon>
        <taxon>Caudata</taxon>
        <taxon>Salamandroidea</taxon>
        <taxon>Salamandridae</taxon>
        <taxon>Pleurodelinae</taxon>
        <taxon>Pleurodeles</taxon>
    </lineage>
</organism>
<feature type="compositionally biased region" description="Polar residues" evidence="1">
    <location>
        <begin position="115"/>
        <end position="131"/>
    </location>
</feature>
<keyword evidence="3" id="KW-1185">Reference proteome</keyword>
<reference evidence="2" key="1">
    <citation type="journal article" date="2022" name="bioRxiv">
        <title>Sequencing and chromosome-scale assembly of the giantPleurodeles waltlgenome.</title>
        <authorList>
            <person name="Brown T."/>
            <person name="Elewa A."/>
            <person name="Iarovenko S."/>
            <person name="Subramanian E."/>
            <person name="Araus A.J."/>
            <person name="Petzold A."/>
            <person name="Susuki M."/>
            <person name="Suzuki K.-i.T."/>
            <person name="Hayashi T."/>
            <person name="Toyoda A."/>
            <person name="Oliveira C."/>
            <person name="Osipova E."/>
            <person name="Leigh N.D."/>
            <person name="Simon A."/>
            <person name="Yun M.H."/>
        </authorList>
    </citation>
    <scope>NUCLEOTIDE SEQUENCE</scope>
    <source>
        <strain evidence="2">20211129_DDA</strain>
        <tissue evidence="2">Liver</tissue>
    </source>
</reference>
<evidence type="ECO:0000313" key="2">
    <source>
        <dbReference type="EMBL" id="KAJ1167462.1"/>
    </source>
</evidence>
<accession>A0AAV7SU43</accession>
<comment type="caution">
    <text evidence="2">The sequence shown here is derived from an EMBL/GenBank/DDBJ whole genome shotgun (WGS) entry which is preliminary data.</text>
</comment>
<evidence type="ECO:0000313" key="3">
    <source>
        <dbReference type="Proteomes" id="UP001066276"/>
    </source>
</evidence>
<proteinExistence type="predicted"/>
<feature type="region of interest" description="Disordered" evidence="1">
    <location>
        <begin position="24"/>
        <end position="142"/>
    </location>
</feature>
<feature type="compositionally biased region" description="Basic and acidic residues" evidence="1">
    <location>
        <begin position="44"/>
        <end position="54"/>
    </location>
</feature>
<sequence length="142" mass="15470">MIRKCSSGGFLVQEDLLLPLRGVSKGWEPKRQENPEGGCLPGSKRSEKPQREALHFQIGRAISAPSGERPSPHNALGREPAARNTNKGMRGMRRRSSHPAHTEKRSAKGVDRSSDTPANEKNATAQGNPRSPKSEVLTDGQQ</sequence>
<feature type="compositionally biased region" description="Basic and acidic residues" evidence="1">
    <location>
        <begin position="100"/>
        <end position="114"/>
    </location>
</feature>
<protein>
    <submittedName>
        <fullName evidence="2">Uncharacterized protein</fullName>
    </submittedName>
</protein>
<evidence type="ECO:0000256" key="1">
    <source>
        <dbReference type="SAM" id="MobiDB-lite"/>
    </source>
</evidence>
<dbReference type="Proteomes" id="UP001066276">
    <property type="component" value="Chromosome 4_2"/>
</dbReference>
<gene>
    <name evidence="2" type="ORF">NDU88_007853</name>
</gene>
<dbReference type="EMBL" id="JANPWB010000008">
    <property type="protein sequence ID" value="KAJ1167462.1"/>
    <property type="molecule type" value="Genomic_DNA"/>
</dbReference>